<dbReference type="EMBL" id="BPWL01000006">
    <property type="protein sequence ID" value="GJJ11475.1"/>
    <property type="molecule type" value="Genomic_DNA"/>
</dbReference>
<evidence type="ECO:0000313" key="1">
    <source>
        <dbReference type="EMBL" id="GJJ11475.1"/>
    </source>
</evidence>
<proteinExistence type="predicted"/>
<gene>
    <name evidence="1" type="ORF">Clacol_005708</name>
</gene>
<name>A0AAV5AAV9_9AGAM</name>
<dbReference type="Proteomes" id="UP001050691">
    <property type="component" value="Unassembled WGS sequence"/>
</dbReference>
<accession>A0AAV5AAV9</accession>
<protein>
    <submittedName>
        <fullName evidence="1">Uncharacterized protein</fullName>
    </submittedName>
</protein>
<comment type="caution">
    <text evidence="1">The sequence shown here is derived from an EMBL/GenBank/DDBJ whole genome shotgun (WGS) entry which is preliminary data.</text>
</comment>
<evidence type="ECO:0000313" key="2">
    <source>
        <dbReference type="Proteomes" id="UP001050691"/>
    </source>
</evidence>
<keyword evidence="2" id="KW-1185">Reference proteome</keyword>
<sequence length="244" mass="27457">MNATSSPVMLSPNPPPPFNGPIELVRMIFDTAAQEDKRTASTLMSLCRTTRDWNAPIVYENVVLDNRRAARFTDVSSKGSNTPLHNVKNLKIDCMPGGDAAFAGLCPSVETLTIANYDLHDLPRLAQNMGRLQKVNVKGCMRYAGGVSGVGMEHVMQLTFEDDVPRLEQTFMDRMRSLIHFQCKFVRSKKTMYEELDRCLEIVLNCDRLKKVVIVCSPADEAYLKQRIALWTDGRISCIINGRR</sequence>
<dbReference type="AlphaFoldDB" id="A0AAV5AAV9"/>
<organism evidence="1 2">
    <name type="scientific">Clathrus columnatus</name>
    <dbReference type="NCBI Taxonomy" id="1419009"/>
    <lineage>
        <taxon>Eukaryota</taxon>
        <taxon>Fungi</taxon>
        <taxon>Dikarya</taxon>
        <taxon>Basidiomycota</taxon>
        <taxon>Agaricomycotina</taxon>
        <taxon>Agaricomycetes</taxon>
        <taxon>Phallomycetidae</taxon>
        <taxon>Phallales</taxon>
        <taxon>Clathraceae</taxon>
        <taxon>Clathrus</taxon>
    </lineage>
</organism>
<reference evidence="1" key="1">
    <citation type="submission" date="2021-10" db="EMBL/GenBank/DDBJ databases">
        <title>De novo Genome Assembly of Clathrus columnatus (Basidiomycota, Fungi) Using Illumina and Nanopore Sequence Data.</title>
        <authorList>
            <person name="Ogiso-Tanaka E."/>
            <person name="Itagaki H."/>
            <person name="Hosoya T."/>
            <person name="Hosaka K."/>
        </authorList>
    </citation>
    <scope>NUCLEOTIDE SEQUENCE</scope>
    <source>
        <strain evidence="1">MO-923</strain>
    </source>
</reference>